<feature type="transmembrane region" description="Helical" evidence="10">
    <location>
        <begin position="125"/>
        <end position="158"/>
    </location>
</feature>
<dbReference type="InterPro" id="IPR005467">
    <property type="entry name" value="His_kinase_dom"/>
</dbReference>
<dbReference type="Gene3D" id="1.10.287.130">
    <property type="match status" value="1"/>
</dbReference>
<protein>
    <recommendedName>
        <fullName evidence="3">histidine kinase</fullName>
        <ecNumber evidence="3">2.7.13.3</ecNumber>
    </recommendedName>
</protein>
<dbReference type="SMART" id="SM00387">
    <property type="entry name" value="HATPase_c"/>
    <property type="match status" value="1"/>
</dbReference>
<comment type="subcellular location">
    <subcellularLocation>
        <location evidence="2">Cell membrane</location>
        <topology evidence="2">Multi-pass membrane protein</topology>
    </subcellularLocation>
</comment>
<keyword evidence="8 12" id="KW-0418">Kinase</keyword>
<keyword evidence="4" id="KW-1003">Cell membrane</keyword>
<keyword evidence="6" id="KW-0808">Transferase</keyword>
<dbReference type="GO" id="GO:0005524">
    <property type="term" value="F:ATP binding"/>
    <property type="evidence" value="ECO:0007669"/>
    <property type="project" value="UniProtKB-KW"/>
</dbReference>
<feature type="transmembrane region" description="Helical" evidence="10">
    <location>
        <begin position="33"/>
        <end position="55"/>
    </location>
</feature>
<evidence type="ECO:0000256" key="10">
    <source>
        <dbReference type="SAM" id="Phobius"/>
    </source>
</evidence>
<dbReference type="PRINTS" id="PR00344">
    <property type="entry name" value="BCTRLSENSOR"/>
</dbReference>
<evidence type="ECO:0000256" key="4">
    <source>
        <dbReference type="ARBA" id="ARBA00022475"/>
    </source>
</evidence>
<comment type="catalytic activity">
    <reaction evidence="1">
        <text>ATP + protein L-histidine = ADP + protein N-phospho-L-histidine.</text>
        <dbReference type="EC" id="2.7.13.3"/>
    </reaction>
</comment>
<dbReference type="SMART" id="SM00388">
    <property type="entry name" value="HisKA"/>
    <property type="match status" value="1"/>
</dbReference>
<dbReference type="Pfam" id="PF25323">
    <property type="entry name" value="6TM_PilS"/>
    <property type="match status" value="1"/>
</dbReference>
<evidence type="ECO:0000259" key="11">
    <source>
        <dbReference type="PROSITE" id="PS50109"/>
    </source>
</evidence>
<accession>B3PL84</accession>
<name>B3PL84_CELJU</name>
<feature type="domain" description="Histidine kinase" evidence="11">
    <location>
        <begin position="234"/>
        <end position="438"/>
    </location>
</feature>
<feature type="transmembrane region" description="Helical" evidence="10">
    <location>
        <begin position="67"/>
        <end position="84"/>
    </location>
</feature>
<dbReference type="InterPro" id="IPR003661">
    <property type="entry name" value="HisK_dim/P_dom"/>
</dbReference>
<dbReference type="SUPFAM" id="SSF55874">
    <property type="entry name" value="ATPase domain of HSP90 chaperone/DNA topoisomerase II/histidine kinase"/>
    <property type="match status" value="1"/>
</dbReference>
<evidence type="ECO:0000256" key="9">
    <source>
        <dbReference type="ARBA" id="ARBA00022840"/>
    </source>
</evidence>
<dbReference type="STRING" id="498211.CJA_0908"/>
<keyword evidence="10" id="KW-1133">Transmembrane helix</keyword>
<dbReference type="InterPro" id="IPR036097">
    <property type="entry name" value="HisK_dim/P_sf"/>
</dbReference>
<dbReference type="GO" id="GO:0005886">
    <property type="term" value="C:plasma membrane"/>
    <property type="evidence" value="ECO:0007669"/>
    <property type="project" value="UniProtKB-SubCell"/>
</dbReference>
<keyword evidence="9" id="KW-0067">ATP-binding</keyword>
<dbReference type="PROSITE" id="PS50109">
    <property type="entry name" value="HIS_KIN"/>
    <property type="match status" value="1"/>
</dbReference>
<keyword evidence="10" id="KW-0472">Membrane</keyword>
<proteinExistence type="predicted"/>
<evidence type="ECO:0000313" key="13">
    <source>
        <dbReference type="Proteomes" id="UP000001036"/>
    </source>
</evidence>
<dbReference type="SUPFAM" id="SSF47384">
    <property type="entry name" value="Homodimeric domain of signal transducing histidine kinase"/>
    <property type="match status" value="1"/>
</dbReference>
<evidence type="ECO:0000256" key="5">
    <source>
        <dbReference type="ARBA" id="ARBA00022553"/>
    </source>
</evidence>
<dbReference type="InterPro" id="IPR050980">
    <property type="entry name" value="2C_sensor_his_kinase"/>
</dbReference>
<dbReference type="InterPro" id="IPR003594">
    <property type="entry name" value="HATPase_dom"/>
</dbReference>
<dbReference type="InterPro" id="IPR036890">
    <property type="entry name" value="HATPase_C_sf"/>
</dbReference>
<dbReference type="EMBL" id="CP000934">
    <property type="protein sequence ID" value="ACE86059.1"/>
    <property type="molecule type" value="Genomic_DNA"/>
</dbReference>
<dbReference type="HOGENOM" id="CLU_046130_1_1_6"/>
<keyword evidence="7" id="KW-0547">Nucleotide-binding</keyword>
<evidence type="ECO:0000256" key="3">
    <source>
        <dbReference type="ARBA" id="ARBA00012438"/>
    </source>
</evidence>
<dbReference type="Gene3D" id="3.30.565.10">
    <property type="entry name" value="Histidine kinase-like ATPase, C-terminal domain"/>
    <property type="match status" value="1"/>
</dbReference>
<reference evidence="12 13" key="1">
    <citation type="journal article" date="2008" name="J. Bacteriol.">
        <title>Insights into plant cell wall degradation from the genome sequence of the soil bacterium Cellvibrio japonicus.</title>
        <authorList>
            <person name="Deboy R.T."/>
            <person name="Mongodin E.F."/>
            <person name="Fouts D.E."/>
            <person name="Tailford L.E."/>
            <person name="Khouri H."/>
            <person name="Emerson J.B."/>
            <person name="Mohamoud Y."/>
            <person name="Watkins K."/>
            <person name="Henrissat B."/>
            <person name="Gilbert H.J."/>
            <person name="Nelson K.E."/>
        </authorList>
    </citation>
    <scope>NUCLEOTIDE SEQUENCE [LARGE SCALE GENOMIC DNA]</scope>
    <source>
        <strain evidence="12 13">Ueda107</strain>
    </source>
</reference>
<dbReference type="Proteomes" id="UP000001036">
    <property type="component" value="Chromosome"/>
</dbReference>
<dbReference type="PANTHER" id="PTHR44936:SF10">
    <property type="entry name" value="SENSOR PROTEIN RSTB"/>
    <property type="match status" value="1"/>
</dbReference>
<dbReference type="PANTHER" id="PTHR44936">
    <property type="entry name" value="SENSOR PROTEIN CREC"/>
    <property type="match status" value="1"/>
</dbReference>
<evidence type="ECO:0000256" key="6">
    <source>
        <dbReference type="ARBA" id="ARBA00022679"/>
    </source>
</evidence>
<dbReference type="GO" id="GO:0000155">
    <property type="term" value="F:phosphorelay sensor kinase activity"/>
    <property type="evidence" value="ECO:0007669"/>
    <property type="project" value="InterPro"/>
</dbReference>
<evidence type="ECO:0000256" key="2">
    <source>
        <dbReference type="ARBA" id="ARBA00004651"/>
    </source>
</evidence>
<dbReference type="eggNOG" id="COG4191">
    <property type="taxonomic scope" value="Bacteria"/>
</dbReference>
<keyword evidence="10" id="KW-0812">Transmembrane</keyword>
<evidence type="ECO:0000256" key="7">
    <source>
        <dbReference type="ARBA" id="ARBA00022741"/>
    </source>
</evidence>
<keyword evidence="5" id="KW-0597">Phosphoprotein</keyword>
<dbReference type="EC" id="2.7.13.3" evidence="3"/>
<evidence type="ECO:0000313" key="12">
    <source>
        <dbReference type="EMBL" id="ACE86059.1"/>
    </source>
</evidence>
<keyword evidence="13" id="KW-1185">Reference proteome</keyword>
<dbReference type="InterPro" id="IPR004358">
    <property type="entry name" value="Sig_transdc_His_kin-like_C"/>
</dbReference>
<dbReference type="Pfam" id="PF02518">
    <property type="entry name" value="HATPase_c"/>
    <property type="match status" value="1"/>
</dbReference>
<sequence length="449" mass="50227">MEPGQLGYNRATIKPMTIMLKHSFTLAAQSQQLAYWVIIRTLILCCLIAAVALCAWDSSVELPLPQITILLVFMCLVNLLTYFRLNNPLPVTSLEFFIQLLIDLLCLSLVFYLSGGANNPFISYFLVPICVSAATLSGRYTLIIAGISLISYSLLLFFHIPLPIVSPDHHHSGSTWNLHVLGMWLNFFISAGLITIFVVKMARDLRAQEIQLNRMREDELRDEQVMAVATLAAGTAHELGTPLSTMKLLLNEMRRDYPDHTALQDDLQLLQQQVTQCAATLRNLVHTAEQSKDGQFQQVALQSFCEGVIQRWQIMRPDATFTLEIEQDLPSVYQAFHPSVAQALINLLNNAANANPNNINIYIRWNKVQLEWRIEDEGAGISEDLSQQLGKSFIHSTQGLGIGFYITQATINRYGGKVSLHKRAPTGTVTQVILPLSSEATAVQDKHHD</sequence>
<evidence type="ECO:0000256" key="8">
    <source>
        <dbReference type="ARBA" id="ARBA00022777"/>
    </source>
</evidence>
<feature type="transmembrane region" description="Helical" evidence="10">
    <location>
        <begin position="96"/>
        <end position="113"/>
    </location>
</feature>
<evidence type="ECO:0000256" key="1">
    <source>
        <dbReference type="ARBA" id="ARBA00000085"/>
    </source>
</evidence>
<organism evidence="12 13">
    <name type="scientific">Cellvibrio japonicus (strain Ueda107)</name>
    <name type="common">Pseudomonas fluorescens subsp. cellulosa</name>
    <dbReference type="NCBI Taxonomy" id="498211"/>
    <lineage>
        <taxon>Bacteria</taxon>
        <taxon>Pseudomonadati</taxon>
        <taxon>Pseudomonadota</taxon>
        <taxon>Gammaproteobacteria</taxon>
        <taxon>Cellvibrionales</taxon>
        <taxon>Cellvibrionaceae</taxon>
        <taxon>Cellvibrio</taxon>
    </lineage>
</organism>
<feature type="transmembrane region" description="Helical" evidence="10">
    <location>
        <begin position="178"/>
        <end position="199"/>
    </location>
</feature>
<dbReference type="AlphaFoldDB" id="B3PL84"/>
<gene>
    <name evidence="12" type="ordered locus">CJA_0908</name>
</gene>
<dbReference type="KEGG" id="cja:CJA_0908"/>